<dbReference type="InterPro" id="IPR032675">
    <property type="entry name" value="LRR_dom_sf"/>
</dbReference>
<dbReference type="SUPFAM" id="SSF81383">
    <property type="entry name" value="F-box domain"/>
    <property type="match status" value="1"/>
</dbReference>
<dbReference type="AlphaFoldDB" id="A0A2Z6NEH7"/>
<dbReference type="PANTHER" id="PTHR31900">
    <property type="entry name" value="F-BOX/RNI SUPERFAMILY PROTEIN-RELATED"/>
    <property type="match status" value="1"/>
</dbReference>
<evidence type="ECO:0000313" key="4">
    <source>
        <dbReference type="Proteomes" id="UP000242715"/>
    </source>
</evidence>
<gene>
    <name evidence="3" type="ORF">TSUD_20520</name>
</gene>
<dbReference type="InterPro" id="IPR036047">
    <property type="entry name" value="F-box-like_dom_sf"/>
</dbReference>
<dbReference type="OrthoDB" id="1298252at2759"/>
<dbReference type="PANTHER" id="PTHR31900:SF30">
    <property type="entry name" value="SUPERFAMILY PROTEIN, PUTATIVE-RELATED"/>
    <property type="match status" value="1"/>
</dbReference>
<protein>
    <recommendedName>
        <fullName evidence="2">F-box domain-containing protein</fullName>
    </recommendedName>
</protein>
<feature type="region of interest" description="Disordered" evidence="1">
    <location>
        <begin position="230"/>
        <end position="256"/>
    </location>
</feature>
<sequence length="338" mass="39372">MDANSSNKSQKNYEGDGKNEGIRTLCGLPDEILQKIITCIPMKEQVATEVLSKRWKKQWIGNYKSNMELDQDLFLKRQDFIDFVDKLLLECTNPKKFSLFFEVGKEFRRVNKWLSVFVNPMIEELNLELDGIKKPLVLPNHIFTSKTLTKFQLSMKQVIKIPSTINFQNLVILTLKNVIFPNHHCTQKFFIGLPSLKELTLIECDWKKVGSLTIICEVLEKLFIREWQNEDDDNQDNNENEEEEEEEEEHVEVEKQNDHGELGFHAPKLLTFSYDGDLINYYFLFSTTSVTDASIEVHENNSGTLQAGYFVLRLFTSLIRVERLSITDFALEVCCLFF</sequence>
<dbReference type="Pfam" id="PF00646">
    <property type="entry name" value="F-box"/>
    <property type="match status" value="1"/>
</dbReference>
<evidence type="ECO:0000259" key="2">
    <source>
        <dbReference type="Pfam" id="PF00646"/>
    </source>
</evidence>
<dbReference type="InterPro" id="IPR050232">
    <property type="entry name" value="FBL13/AtMIF1-like"/>
</dbReference>
<proteinExistence type="predicted"/>
<dbReference type="InterPro" id="IPR001810">
    <property type="entry name" value="F-box_dom"/>
</dbReference>
<feature type="compositionally biased region" description="Acidic residues" evidence="1">
    <location>
        <begin position="230"/>
        <end position="251"/>
    </location>
</feature>
<organism evidence="3 4">
    <name type="scientific">Trifolium subterraneum</name>
    <name type="common">Subterranean clover</name>
    <dbReference type="NCBI Taxonomy" id="3900"/>
    <lineage>
        <taxon>Eukaryota</taxon>
        <taxon>Viridiplantae</taxon>
        <taxon>Streptophyta</taxon>
        <taxon>Embryophyta</taxon>
        <taxon>Tracheophyta</taxon>
        <taxon>Spermatophyta</taxon>
        <taxon>Magnoliopsida</taxon>
        <taxon>eudicotyledons</taxon>
        <taxon>Gunneridae</taxon>
        <taxon>Pentapetalae</taxon>
        <taxon>rosids</taxon>
        <taxon>fabids</taxon>
        <taxon>Fabales</taxon>
        <taxon>Fabaceae</taxon>
        <taxon>Papilionoideae</taxon>
        <taxon>50 kb inversion clade</taxon>
        <taxon>NPAAA clade</taxon>
        <taxon>Hologalegina</taxon>
        <taxon>IRL clade</taxon>
        <taxon>Trifolieae</taxon>
        <taxon>Trifolium</taxon>
    </lineage>
</organism>
<dbReference type="SUPFAM" id="SSF52058">
    <property type="entry name" value="L domain-like"/>
    <property type="match status" value="1"/>
</dbReference>
<dbReference type="EMBL" id="DF973552">
    <property type="protein sequence ID" value="GAU34345.1"/>
    <property type="molecule type" value="Genomic_DNA"/>
</dbReference>
<feature type="domain" description="F-box" evidence="2">
    <location>
        <begin position="25"/>
        <end position="59"/>
    </location>
</feature>
<keyword evidence="4" id="KW-1185">Reference proteome</keyword>
<dbReference type="Gene3D" id="3.80.10.10">
    <property type="entry name" value="Ribonuclease Inhibitor"/>
    <property type="match status" value="1"/>
</dbReference>
<reference evidence="4" key="1">
    <citation type="journal article" date="2017" name="Front. Plant Sci.">
        <title>Climate Clever Clovers: New Paradigm to Reduce the Environmental Footprint of Ruminants by Breeding Low Methanogenic Forages Utilizing Haplotype Variation.</title>
        <authorList>
            <person name="Kaur P."/>
            <person name="Appels R."/>
            <person name="Bayer P.E."/>
            <person name="Keeble-Gagnere G."/>
            <person name="Wang J."/>
            <person name="Hirakawa H."/>
            <person name="Shirasawa K."/>
            <person name="Vercoe P."/>
            <person name="Stefanova K."/>
            <person name="Durmic Z."/>
            <person name="Nichols P."/>
            <person name="Revell C."/>
            <person name="Isobe S.N."/>
            <person name="Edwards D."/>
            <person name="Erskine W."/>
        </authorList>
    </citation>
    <scope>NUCLEOTIDE SEQUENCE [LARGE SCALE GENOMIC DNA]</scope>
    <source>
        <strain evidence="4">cv. Daliak</strain>
    </source>
</reference>
<evidence type="ECO:0000256" key="1">
    <source>
        <dbReference type="SAM" id="MobiDB-lite"/>
    </source>
</evidence>
<evidence type="ECO:0000313" key="3">
    <source>
        <dbReference type="EMBL" id="GAU34345.1"/>
    </source>
</evidence>
<name>A0A2Z6NEH7_TRISU</name>
<dbReference type="Proteomes" id="UP000242715">
    <property type="component" value="Unassembled WGS sequence"/>
</dbReference>
<accession>A0A2Z6NEH7</accession>